<proteinExistence type="inferred from homology"/>
<dbReference type="Pfam" id="PF02641">
    <property type="entry name" value="DUF190"/>
    <property type="match status" value="1"/>
</dbReference>
<protein>
    <submittedName>
        <fullName evidence="2">DUF190 domain-containing protein</fullName>
    </submittedName>
</protein>
<gene>
    <name evidence="2" type="ORF">RBU60_11915</name>
</gene>
<dbReference type="Gene3D" id="3.30.70.120">
    <property type="match status" value="1"/>
</dbReference>
<dbReference type="InterPro" id="IPR011322">
    <property type="entry name" value="N-reg_PII-like_a/b"/>
</dbReference>
<evidence type="ECO:0000313" key="3">
    <source>
        <dbReference type="Proteomes" id="UP001230915"/>
    </source>
</evidence>
<organism evidence="2 3">
    <name type="scientific">Mesonia profundi</name>
    <dbReference type="NCBI Taxonomy" id="3070998"/>
    <lineage>
        <taxon>Bacteria</taxon>
        <taxon>Pseudomonadati</taxon>
        <taxon>Bacteroidota</taxon>
        <taxon>Flavobacteriia</taxon>
        <taxon>Flavobacteriales</taxon>
        <taxon>Flavobacteriaceae</taxon>
        <taxon>Mesonia</taxon>
    </lineage>
</organism>
<dbReference type="SUPFAM" id="SSF54913">
    <property type="entry name" value="GlnB-like"/>
    <property type="match status" value="1"/>
</dbReference>
<keyword evidence="3" id="KW-1185">Reference proteome</keyword>
<accession>A0ABU1A3T6</accession>
<dbReference type="EMBL" id="JAVHUL010000037">
    <property type="protein sequence ID" value="MDQ7918284.1"/>
    <property type="molecule type" value="Genomic_DNA"/>
</dbReference>
<sequence length="114" mass="13692">MKDLITIRIYFEYGQKINNQSFWKKIYASDFSTELMKRAKSSNLEQVLHLNVIKGYLDHQKINWGTNEIRHYKHPHLIEITDSEANINQFLEKEKELLEETKVLMVKNEVLIFH</sequence>
<reference evidence="2 3" key="1">
    <citation type="submission" date="2023-08" db="EMBL/GenBank/DDBJ databases">
        <title>Mesonia sp. MT50, isolated from deep-sea sediment of the Mariana Trench.</title>
        <authorList>
            <person name="Fu H."/>
        </authorList>
    </citation>
    <scope>NUCLEOTIDE SEQUENCE [LARGE SCALE GENOMIC DNA]</scope>
    <source>
        <strain evidence="2 3">MT50</strain>
    </source>
</reference>
<dbReference type="InterPro" id="IPR015867">
    <property type="entry name" value="N-reg_PII/ATP_PRibTrfase_C"/>
</dbReference>
<name>A0ABU1A3T6_9FLAO</name>
<dbReference type="RefSeq" id="WP_308865278.1">
    <property type="nucleotide sequence ID" value="NZ_JAVHUL010000037.1"/>
</dbReference>
<evidence type="ECO:0000313" key="2">
    <source>
        <dbReference type="EMBL" id="MDQ7918284.1"/>
    </source>
</evidence>
<dbReference type="Proteomes" id="UP001230915">
    <property type="component" value="Unassembled WGS sequence"/>
</dbReference>
<evidence type="ECO:0000256" key="1">
    <source>
        <dbReference type="ARBA" id="ARBA00010554"/>
    </source>
</evidence>
<comment type="similarity">
    <text evidence="1">Belongs to the UPF0166 family.</text>
</comment>
<dbReference type="InterPro" id="IPR003793">
    <property type="entry name" value="UPF0166"/>
</dbReference>
<comment type="caution">
    <text evidence="2">The sequence shown here is derived from an EMBL/GenBank/DDBJ whole genome shotgun (WGS) entry which is preliminary data.</text>
</comment>